<evidence type="ECO:0000256" key="1">
    <source>
        <dbReference type="SAM" id="Phobius"/>
    </source>
</evidence>
<proteinExistence type="predicted"/>
<keyword evidence="1" id="KW-0472">Membrane</keyword>
<keyword evidence="1" id="KW-1133">Transmembrane helix</keyword>
<organism evidence="2 3">
    <name type="scientific">Sporosarcina psychrophila</name>
    <name type="common">Bacillus psychrophilus</name>
    <dbReference type="NCBI Taxonomy" id="1476"/>
    <lineage>
        <taxon>Bacteria</taxon>
        <taxon>Bacillati</taxon>
        <taxon>Bacillota</taxon>
        <taxon>Bacilli</taxon>
        <taxon>Bacillales</taxon>
        <taxon>Caryophanaceae</taxon>
        <taxon>Sporosarcina</taxon>
    </lineage>
</organism>
<dbReference type="EMBL" id="JBEPME010000005">
    <property type="protein sequence ID" value="MET3658490.1"/>
    <property type="molecule type" value="Genomic_DNA"/>
</dbReference>
<dbReference type="Proteomes" id="UP001549104">
    <property type="component" value="Unassembled WGS sequence"/>
</dbReference>
<accession>A0ABV2KBQ1</accession>
<name>A0ABV2KBQ1_SPOPS</name>
<keyword evidence="1" id="KW-0812">Transmembrane</keyword>
<comment type="caution">
    <text evidence="2">The sequence shown here is derived from an EMBL/GenBank/DDBJ whole genome shotgun (WGS) entry which is preliminary data.</text>
</comment>
<dbReference type="RefSeq" id="WP_354314136.1">
    <property type="nucleotide sequence ID" value="NZ_JBEPME010000005.1"/>
</dbReference>
<evidence type="ECO:0000313" key="3">
    <source>
        <dbReference type="Proteomes" id="UP001549104"/>
    </source>
</evidence>
<sequence>MSKKIGEFIGYSIIALFLLALVVGSFFAHIALIRWGLRIWPL</sequence>
<gene>
    <name evidence="2" type="ORF">ABIC55_003607</name>
</gene>
<evidence type="ECO:0000313" key="2">
    <source>
        <dbReference type="EMBL" id="MET3658490.1"/>
    </source>
</evidence>
<keyword evidence="3" id="KW-1185">Reference proteome</keyword>
<protein>
    <submittedName>
        <fullName evidence="2">Uncharacterized protein</fullName>
    </submittedName>
</protein>
<feature type="transmembrane region" description="Helical" evidence="1">
    <location>
        <begin position="12"/>
        <end position="37"/>
    </location>
</feature>
<reference evidence="2 3" key="1">
    <citation type="submission" date="2024-06" db="EMBL/GenBank/DDBJ databases">
        <title>Sorghum-associated microbial communities from plants grown in Nebraska, USA.</title>
        <authorList>
            <person name="Schachtman D."/>
        </authorList>
    </citation>
    <scope>NUCLEOTIDE SEQUENCE [LARGE SCALE GENOMIC DNA]</scope>
    <source>
        <strain evidence="2 3">1288</strain>
    </source>
</reference>